<proteinExistence type="predicted"/>
<evidence type="ECO:0008006" key="3">
    <source>
        <dbReference type="Google" id="ProtNLM"/>
    </source>
</evidence>
<dbReference type="OrthoDB" id="4843387at2759"/>
<organism evidence="1 2">
    <name type="scientific">Araneus ventricosus</name>
    <name type="common">Orbweaver spider</name>
    <name type="synonym">Epeira ventricosa</name>
    <dbReference type="NCBI Taxonomy" id="182803"/>
    <lineage>
        <taxon>Eukaryota</taxon>
        <taxon>Metazoa</taxon>
        <taxon>Ecdysozoa</taxon>
        <taxon>Arthropoda</taxon>
        <taxon>Chelicerata</taxon>
        <taxon>Arachnida</taxon>
        <taxon>Araneae</taxon>
        <taxon>Araneomorphae</taxon>
        <taxon>Entelegynae</taxon>
        <taxon>Araneoidea</taxon>
        <taxon>Araneidae</taxon>
        <taxon>Araneus</taxon>
    </lineage>
</organism>
<gene>
    <name evidence="1" type="ORF">AVEN_189140_1</name>
</gene>
<dbReference type="Proteomes" id="UP000499080">
    <property type="component" value="Unassembled WGS sequence"/>
</dbReference>
<accession>A0A4Y2JS97</accession>
<protein>
    <recommendedName>
        <fullName evidence="3">Tc1-like transposase DDE domain-containing protein</fullName>
    </recommendedName>
</protein>
<dbReference type="GO" id="GO:0003676">
    <property type="term" value="F:nucleic acid binding"/>
    <property type="evidence" value="ECO:0007669"/>
    <property type="project" value="InterPro"/>
</dbReference>
<keyword evidence="2" id="KW-1185">Reference proteome</keyword>
<dbReference type="AlphaFoldDB" id="A0A4Y2JS97"/>
<dbReference type="EMBL" id="BGPR01003829">
    <property type="protein sequence ID" value="GBM92900.1"/>
    <property type="molecule type" value="Genomic_DNA"/>
</dbReference>
<reference evidence="1 2" key="1">
    <citation type="journal article" date="2019" name="Sci. Rep.">
        <title>Orb-weaving spider Araneus ventricosus genome elucidates the spidroin gene catalogue.</title>
        <authorList>
            <person name="Kono N."/>
            <person name="Nakamura H."/>
            <person name="Ohtoshi R."/>
            <person name="Moran D.A.P."/>
            <person name="Shinohara A."/>
            <person name="Yoshida Y."/>
            <person name="Fujiwara M."/>
            <person name="Mori M."/>
            <person name="Tomita M."/>
            <person name="Arakawa K."/>
        </authorList>
    </citation>
    <scope>NUCLEOTIDE SEQUENCE [LARGE SCALE GENOMIC DNA]</scope>
</reference>
<sequence length="94" mass="11056">MIWEAFNHDGFRDLQRISGRMNSTQYQAMLYDHLILFGLQTDAANCIFLQENASCHVSKPTLDWFRKEKVNALPWPSRRPDLNSMKKTLEHIMS</sequence>
<dbReference type="Gene3D" id="3.30.420.10">
    <property type="entry name" value="Ribonuclease H-like superfamily/Ribonuclease H"/>
    <property type="match status" value="1"/>
</dbReference>
<name>A0A4Y2JS97_ARAVE</name>
<comment type="caution">
    <text evidence="1">The sequence shown here is derived from an EMBL/GenBank/DDBJ whole genome shotgun (WGS) entry which is preliminary data.</text>
</comment>
<evidence type="ECO:0000313" key="2">
    <source>
        <dbReference type="Proteomes" id="UP000499080"/>
    </source>
</evidence>
<dbReference type="InterPro" id="IPR036397">
    <property type="entry name" value="RNaseH_sf"/>
</dbReference>
<evidence type="ECO:0000313" key="1">
    <source>
        <dbReference type="EMBL" id="GBM92900.1"/>
    </source>
</evidence>